<dbReference type="EMBL" id="JACXRZ010000049">
    <property type="protein sequence ID" value="MBD3148384.1"/>
    <property type="molecule type" value="Genomic_DNA"/>
</dbReference>
<accession>A0ABR8LEX4</accession>
<dbReference type="Proteomes" id="UP000653231">
    <property type="component" value="Unassembled WGS sequence"/>
</dbReference>
<feature type="compositionally biased region" description="Basic and acidic residues" evidence="1">
    <location>
        <begin position="95"/>
        <end position="104"/>
    </location>
</feature>
<feature type="compositionally biased region" description="Polar residues" evidence="1">
    <location>
        <begin position="30"/>
        <end position="40"/>
    </location>
</feature>
<feature type="region of interest" description="Disordered" evidence="1">
    <location>
        <begin position="20"/>
        <end position="116"/>
    </location>
</feature>
<dbReference type="RefSeq" id="WP_191055473.1">
    <property type="nucleotide sequence ID" value="NZ_JACXRZ010000049.1"/>
</dbReference>
<evidence type="ECO:0000256" key="1">
    <source>
        <dbReference type="SAM" id="MobiDB-lite"/>
    </source>
</evidence>
<keyword evidence="3" id="KW-1185">Reference proteome</keyword>
<comment type="caution">
    <text evidence="2">The sequence shown here is derived from an EMBL/GenBank/DDBJ whole genome shotgun (WGS) entry which is preliminary data.</text>
</comment>
<proteinExistence type="predicted"/>
<evidence type="ECO:0000313" key="2">
    <source>
        <dbReference type="EMBL" id="MBD3148384.1"/>
    </source>
</evidence>
<reference evidence="2 3" key="1">
    <citation type="submission" date="2020-09" db="EMBL/GenBank/DDBJ databases">
        <title>Actinomycete isolated from the Camponotus japonicus Mayr.</title>
        <authorList>
            <person name="Gong X."/>
        </authorList>
    </citation>
    <scope>NUCLEOTIDE SEQUENCE [LARGE SCALE GENOMIC DNA]</scope>
    <source>
        <strain evidence="2 3">2C-HV3</strain>
    </source>
</reference>
<protein>
    <submittedName>
        <fullName evidence="2">Uncharacterized protein</fullName>
    </submittedName>
</protein>
<evidence type="ECO:0000313" key="3">
    <source>
        <dbReference type="Proteomes" id="UP000653231"/>
    </source>
</evidence>
<name>A0ABR8LEX4_9ACTN</name>
<gene>
    <name evidence="2" type="ORF">IEQ31_35165</name>
</gene>
<sequence>MSVPVFIGCSVAGAHTAVDVQDPAGDEGTFSRNRTASMMSPGSPIRRTGCGGEASTASADGHIARPGSDVGIGRGSDRAGDGDDGGAGLTTAPDHAFDHARADPPDAPVTSATLCC</sequence>
<organism evidence="2 3">
    <name type="scientific">Microbispora bryophytorum subsp. camponoti</name>
    <dbReference type="NCBI Taxonomy" id="1677852"/>
    <lineage>
        <taxon>Bacteria</taxon>
        <taxon>Bacillati</taxon>
        <taxon>Actinomycetota</taxon>
        <taxon>Actinomycetes</taxon>
        <taxon>Streptosporangiales</taxon>
        <taxon>Streptosporangiaceae</taxon>
        <taxon>Microbispora</taxon>
    </lineage>
</organism>